<feature type="transmembrane region" description="Helical" evidence="5">
    <location>
        <begin position="112"/>
        <end position="136"/>
    </location>
</feature>
<keyword evidence="5" id="KW-0472">Membrane</keyword>
<dbReference type="PANTHER" id="PTHR24243:SF230">
    <property type="entry name" value="G-PROTEIN COUPLED RECEPTORS FAMILY 1 PROFILE DOMAIN-CONTAINING PROTEIN"/>
    <property type="match status" value="1"/>
</dbReference>
<sequence>MDAFEDAVSFRSNVSLKVPNSTDISPLPPLTGVYRFDYLAKLLVICAGAFCSIFSAVIFRRPVMYKNIAAAYLLSVISISDSCYLISAFVLGLERLQCGIALPNGVCQAVLYASHVLRCLCTWLIVSLAFFSYMYISRAGRAQKHFRSVHCKVVVAWQGLFAGMAFLHLTWMTGVETGMCFPFFGLYFSALVVMEKIETFIVVILPDVLLFVVCSLSFYICIRRSYFKAATTRQTYIPNASEIRPFHLQEGDREEAASQQQDRFPLSGEDAVFHLKIPIAVCTLHFVLSLPQHAIQIRINVLQLMYGDFEYSPSTEENYLHDVFHVVSLTKFVMNCIVYALLSATFRANVKALLLPSRCWRPFTTMTNAIETPSVADESVGTRTTVLAPDADNADTQSVMDDV</sequence>
<evidence type="ECO:0000256" key="5">
    <source>
        <dbReference type="SAM" id="Phobius"/>
    </source>
</evidence>
<evidence type="ECO:0000256" key="3">
    <source>
        <dbReference type="ARBA" id="ARBA00023170"/>
    </source>
</evidence>
<accession>A0A1S3ILF2</accession>
<dbReference type="PANTHER" id="PTHR24243">
    <property type="entry name" value="G-PROTEIN COUPLED RECEPTOR"/>
    <property type="match status" value="1"/>
</dbReference>
<feature type="transmembrane region" description="Helical" evidence="5">
    <location>
        <begin position="71"/>
        <end position="92"/>
    </location>
</feature>
<feature type="transmembrane region" description="Helical" evidence="5">
    <location>
        <begin position="148"/>
        <end position="169"/>
    </location>
</feature>
<keyword evidence="3" id="KW-0675">Receptor</keyword>
<reference evidence="7" key="1">
    <citation type="submission" date="2025-08" db="UniProtKB">
        <authorList>
            <consortium name="RefSeq"/>
        </authorList>
    </citation>
    <scope>IDENTIFICATION</scope>
    <source>
        <tissue evidence="7">Gonads</tissue>
    </source>
</reference>
<keyword evidence="6" id="KW-1185">Reference proteome</keyword>
<feature type="transmembrane region" description="Helical" evidence="5">
    <location>
        <begin position="38"/>
        <end position="59"/>
    </location>
</feature>
<comment type="subcellular location">
    <subcellularLocation>
        <location evidence="1">Membrane</location>
        <topology evidence="1">Multi-pass membrane protein</topology>
    </subcellularLocation>
</comment>
<keyword evidence="4" id="KW-0807">Transducer</keyword>
<keyword evidence="2" id="KW-0297">G-protein coupled receptor</keyword>
<dbReference type="SUPFAM" id="SSF81321">
    <property type="entry name" value="Family A G protein-coupled receptor-like"/>
    <property type="match status" value="1"/>
</dbReference>
<dbReference type="KEGG" id="lak:106165413"/>
<evidence type="ECO:0000313" key="7">
    <source>
        <dbReference type="RefSeq" id="XP_013399070.1"/>
    </source>
</evidence>
<gene>
    <name evidence="7" type="primary">LOC106165413</name>
</gene>
<dbReference type="InParanoid" id="A0A1S3ILF2"/>
<dbReference type="Gene3D" id="1.20.1070.10">
    <property type="entry name" value="Rhodopsin 7-helix transmembrane proteins"/>
    <property type="match status" value="1"/>
</dbReference>
<dbReference type="AlphaFoldDB" id="A0A1S3ILF2"/>
<evidence type="ECO:0000256" key="2">
    <source>
        <dbReference type="ARBA" id="ARBA00023040"/>
    </source>
</evidence>
<keyword evidence="5" id="KW-0812">Transmembrane</keyword>
<dbReference type="GO" id="GO:0005886">
    <property type="term" value="C:plasma membrane"/>
    <property type="evidence" value="ECO:0007669"/>
    <property type="project" value="TreeGrafter"/>
</dbReference>
<evidence type="ECO:0000256" key="1">
    <source>
        <dbReference type="ARBA" id="ARBA00004141"/>
    </source>
</evidence>
<name>A0A1S3ILF2_LINAN</name>
<dbReference type="RefSeq" id="XP_013399070.1">
    <property type="nucleotide sequence ID" value="XM_013543616.1"/>
</dbReference>
<dbReference type="GO" id="GO:0004930">
    <property type="term" value="F:G protein-coupled receptor activity"/>
    <property type="evidence" value="ECO:0007669"/>
    <property type="project" value="UniProtKB-KW"/>
</dbReference>
<keyword evidence="5" id="KW-1133">Transmembrane helix</keyword>
<organism evidence="6 7">
    <name type="scientific">Lingula anatina</name>
    <name type="common">Brachiopod</name>
    <name type="synonym">Lingula unguis</name>
    <dbReference type="NCBI Taxonomy" id="7574"/>
    <lineage>
        <taxon>Eukaryota</taxon>
        <taxon>Metazoa</taxon>
        <taxon>Spiralia</taxon>
        <taxon>Lophotrochozoa</taxon>
        <taxon>Brachiopoda</taxon>
        <taxon>Linguliformea</taxon>
        <taxon>Lingulata</taxon>
        <taxon>Lingulida</taxon>
        <taxon>Linguloidea</taxon>
        <taxon>Lingulidae</taxon>
        <taxon>Lingula</taxon>
    </lineage>
</organism>
<proteinExistence type="predicted"/>
<dbReference type="OrthoDB" id="9990906at2759"/>
<dbReference type="Proteomes" id="UP000085678">
    <property type="component" value="Unplaced"/>
</dbReference>
<evidence type="ECO:0000313" key="6">
    <source>
        <dbReference type="Proteomes" id="UP000085678"/>
    </source>
</evidence>
<protein>
    <submittedName>
        <fullName evidence="7">Uncharacterized protein LOC106165413</fullName>
    </submittedName>
</protein>
<feature type="transmembrane region" description="Helical" evidence="5">
    <location>
        <begin position="200"/>
        <end position="220"/>
    </location>
</feature>
<dbReference type="GeneID" id="106165413"/>
<evidence type="ECO:0000256" key="4">
    <source>
        <dbReference type="ARBA" id="ARBA00023224"/>
    </source>
</evidence>